<dbReference type="RefSeq" id="WP_125696195.1">
    <property type="nucleotide sequence ID" value="NZ_JBHTOG010000039.1"/>
</dbReference>
<sequence>MGKIVPLPDNVDRHLSLGESALRNSNFAAAVPHLEKAYQRTPVFEVGRELVQAYNGLEQSASALPIVSEYMEDFLASAKDTELLYDTLLALPDYRFAWAMLAHVAVIQRPPLQQRIEDAEAADLAANEPALEKLAKELKHLGGFDAHKQEQVIKELGRLPRQLMIEAARPNLTDEDVHPAVRISLLDALTAVGDREPVTVLGYQTSGEVVPDELPGVLNDPTLLAVLDQVQRQVGLGDPELMRATVQVLRFELGYLYPFIDQTITDPKQFAYDYLHKDSAPLSPAMQTLLAWLGEQTAKLADMA</sequence>
<name>A0ABW4CSD6_9LACO</name>
<comment type="caution">
    <text evidence="1">The sequence shown here is derived from an EMBL/GenBank/DDBJ whole genome shotgun (WGS) entry which is preliminary data.</text>
</comment>
<protein>
    <recommendedName>
        <fullName evidence="3">Tetratricopeptide repeat protein</fullName>
    </recommendedName>
</protein>
<organism evidence="1 2">
    <name type="scientific">Lacticaseibacillus yichunensis</name>
    <dbReference type="NCBI Taxonomy" id="2486015"/>
    <lineage>
        <taxon>Bacteria</taxon>
        <taxon>Bacillati</taxon>
        <taxon>Bacillota</taxon>
        <taxon>Bacilli</taxon>
        <taxon>Lactobacillales</taxon>
        <taxon>Lactobacillaceae</taxon>
        <taxon>Lacticaseibacillus</taxon>
    </lineage>
</organism>
<reference evidence="2" key="1">
    <citation type="journal article" date="2019" name="Int. J. Syst. Evol. Microbiol.">
        <title>The Global Catalogue of Microorganisms (GCM) 10K type strain sequencing project: providing services to taxonomists for standard genome sequencing and annotation.</title>
        <authorList>
            <consortium name="The Broad Institute Genomics Platform"/>
            <consortium name="The Broad Institute Genome Sequencing Center for Infectious Disease"/>
            <person name="Wu L."/>
            <person name="Ma J."/>
        </authorList>
    </citation>
    <scope>NUCLEOTIDE SEQUENCE [LARGE SCALE GENOMIC DNA]</scope>
    <source>
        <strain evidence="2">CCM 8947</strain>
    </source>
</reference>
<evidence type="ECO:0008006" key="3">
    <source>
        <dbReference type="Google" id="ProtNLM"/>
    </source>
</evidence>
<gene>
    <name evidence="1" type="ORF">ACFQ47_07865</name>
</gene>
<keyword evidence="2" id="KW-1185">Reference proteome</keyword>
<evidence type="ECO:0000313" key="2">
    <source>
        <dbReference type="Proteomes" id="UP001597192"/>
    </source>
</evidence>
<evidence type="ECO:0000313" key="1">
    <source>
        <dbReference type="EMBL" id="MFD1432596.1"/>
    </source>
</evidence>
<dbReference type="EMBL" id="JBHTOG010000039">
    <property type="protein sequence ID" value="MFD1432596.1"/>
    <property type="molecule type" value="Genomic_DNA"/>
</dbReference>
<dbReference type="Proteomes" id="UP001597192">
    <property type="component" value="Unassembled WGS sequence"/>
</dbReference>
<proteinExistence type="predicted"/>
<accession>A0ABW4CSD6</accession>